<dbReference type="EMBL" id="QPGL01000002">
    <property type="protein sequence ID" value="RCS70215.1"/>
    <property type="molecule type" value="Genomic_DNA"/>
</dbReference>
<dbReference type="GO" id="GO:0005886">
    <property type="term" value="C:plasma membrane"/>
    <property type="evidence" value="ECO:0007669"/>
    <property type="project" value="UniProtKB-SubCell"/>
</dbReference>
<dbReference type="RefSeq" id="WP_086959858.1">
    <property type="nucleotide sequence ID" value="NZ_AP018681.1"/>
</dbReference>
<evidence type="ECO:0000256" key="5">
    <source>
        <dbReference type="ARBA" id="ARBA00022692"/>
    </source>
</evidence>
<dbReference type="OrthoDB" id="9814020at2"/>
<evidence type="ECO:0000313" key="11">
    <source>
        <dbReference type="Proteomes" id="UP000252479"/>
    </source>
</evidence>
<comment type="similarity">
    <text evidence="8">Belongs to the TsuA/YedE (TC 9.B.102) family.</text>
</comment>
<evidence type="ECO:0000256" key="3">
    <source>
        <dbReference type="ARBA" id="ARBA00022475"/>
    </source>
</evidence>
<name>A0A368LHW3_9VIBR</name>
<accession>A0A368LHW3</accession>
<feature type="transmembrane region" description="Helical" evidence="9">
    <location>
        <begin position="50"/>
        <end position="69"/>
    </location>
</feature>
<protein>
    <submittedName>
        <fullName evidence="10">YeeE/YedE family protein</fullName>
    </submittedName>
</protein>
<keyword evidence="4" id="KW-0997">Cell inner membrane</keyword>
<feature type="transmembrane region" description="Helical" evidence="9">
    <location>
        <begin position="119"/>
        <end position="139"/>
    </location>
</feature>
<evidence type="ECO:0000313" key="10">
    <source>
        <dbReference type="EMBL" id="RCS70215.1"/>
    </source>
</evidence>
<dbReference type="AlphaFoldDB" id="A0A368LHW3"/>
<dbReference type="InterPro" id="IPR007272">
    <property type="entry name" value="Sulf_transp_TsuA/YedE"/>
</dbReference>
<evidence type="ECO:0000256" key="4">
    <source>
        <dbReference type="ARBA" id="ARBA00022519"/>
    </source>
</evidence>
<comment type="caution">
    <text evidence="10">The sequence shown here is derived from an EMBL/GenBank/DDBJ whole genome shotgun (WGS) entry which is preliminary data.</text>
</comment>
<evidence type="ECO:0000256" key="9">
    <source>
        <dbReference type="SAM" id="Phobius"/>
    </source>
</evidence>
<reference evidence="10 11" key="1">
    <citation type="journal article" date="2017" name="Elife">
        <title>Extensive horizontal gene transfer in cheese-associated bacteria.</title>
        <authorList>
            <person name="Bonham K.S."/>
            <person name="Wolfe B.E."/>
            <person name="Dutton R.J."/>
        </authorList>
    </citation>
    <scope>NUCLEOTIDE SEQUENCE [LARGE SCALE GENOMIC DNA]</scope>
    <source>
        <strain evidence="10 11">JB196</strain>
    </source>
</reference>
<dbReference type="PANTHER" id="PTHR30574">
    <property type="entry name" value="INNER MEMBRANE PROTEIN YEDE"/>
    <property type="match status" value="1"/>
</dbReference>
<evidence type="ECO:0000256" key="1">
    <source>
        <dbReference type="ARBA" id="ARBA00004429"/>
    </source>
</evidence>
<keyword evidence="5 9" id="KW-0812">Transmembrane</keyword>
<organism evidence="10 11">
    <name type="scientific">Vibrio casei</name>
    <dbReference type="NCBI Taxonomy" id="673372"/>
    <lineage>
        <taxon>Bacteria</taxon>
        <taxon>Pseudomonadati</taxon>
        <taxon>Pseudomonadota</taxon>
        <taxon>Gammaproteobacteria</taxon>
        <taxon>Vibrionales</taxon>
        <taxon>Vibrionaceae</taxon>
        <taxon>Vibrio</taxon>
    </lineage>
</organism>
<dbReference type="Pfam" id="PF04143">
    <property type="entry name" value="Sulf_transp"/>
    <property type="match status" value="1"/>
</dbReference>
<evidence type="ECO:0000256" key="8">
    <source>
        <dbReference type="ARBA" id="ARBA00035655"/>
    </source>
</evidence>
<keyword evidence="6 9" id="KW-1133">Transmembrane helix</keyword>
<sequence>MSIPWNALFGGALLGVSATLLMLFKGKVVGISGILGGVLARESSDKGWRVLFILGLIAGGFIANIMMGLDSVAIPQMYSSSMVEMMIAGLLVGLGTKLGNGCTSGHGICGVARFSLRSVVATVIFMFVAAVVVFIRLHVL</sequence>
<keyword evidence="11" id="KW-1185">Reference proteome</keyword>
<gene>
    <name evidence="10" type="ORF">CIK83_12190</name>
</gene>
<proteinExistence type="inferred from homology"/>
<feature type="transmembrane region" description="Helical" evidence="9">
    <location>
        <begin position="81"/>
        <end position="98"/>
    </location>
</feature>
<evidence type="ECO:0000256" key="2">
    <source>
        <dbReference type="ARBA" id="ARBA00022448"/>
    </source>
</evidence>
<dbReference type="PANTHER" id="PTHR30574:SF1">
    <property type="entry name" value="SULPHUR TRANSPORT DOMAIN-CONTAINING PROTEIN"/>
    <property type="match status" value="1"/>
</dbReference>
<evidence type="ECO:0000256" key="7">
    <source>
        <dbReference type="ARBA" id="ARBA00023136"/>
    </source>
</evidence>
<keyword evidence="3" id="KW-1003">Cell membrane</keyword>
<dbReference type="GeneID" id="303189681"/>
<dbReference type="Proteomes" id="UP000252479">
    <property type="component" value="Unassembled WGS sequence"/>
</dbReference>
<keyword evidence="7 9" id="KW-0472">Membrane</keyword>
<keyword evidence="2" id="KW-0813">Transport</keyword>
<comment type="subcellular location">
    <subcellularLocation>
        <location evidence="1">Cell inner membrane</location>
        <topology evidence="1">Multi-pass membrane protein</topology>
    </subcellularLocation>
</comment>
<evidence type="ECO:0000256" key="6">
    <source>
        <dbReference type="ARBA" id="ARBA00022989"/>
    </source>
</evidence>